<keyword evidence="1" id="KW-1133">Transmembrane helix</keyword>
<dbReference type="Proteomes" id="UP000288587">
    <property type="component" value="Unassembled WGS sequence"/>
</dbReference>
<dbReference type="EMBL" id="SACM01000001">
    <property type="protein sequence ID" value="RVT87763.1"/>
    <property type="molecule type" value="Genomic_DNA"/>
</dbReference>
<proteinExistence type="predicted"/>
<keyword evidence="1" id="KW-0472">Membrane</keyword>
<dbReference type="RefSeq" id="WP_127680267.1">
    <property type="nucleotide sequence ID" value="NZ_SACM01000001.1"/>
</dbReference>
<evidence type="ECO:0000313" key="2">
    <source>
        <dbReference type="EMBL" id="RVT87763.1"/>
    </source>
</evidence>
<sequence>MLWHGLAWTGVLVLWGLWSTFCWLARWVVGWEGWQRGGDWAAHVPEIPMPEWLSAWLGLGWVQALREALLEWGPALQAWVQSWPDLSGWASLLIWGLWGLGSVLLFIAGLALSGLIALVRRSRGRTVSTGG</sequence>
<feature type="transmembrane region" description="Helical" evidence="1">
    <location>
        <begin position="92"/>
        <end position="119"/>
    </location>
</feature>
<keyword evidence="3" id="KW-1185">Reference proteome</keyword>
<evidence type="ECO:0000256" key="1">
    <source>
        <dbReference type="SAM" id="Phobius"/>
    </source>
</evidence>
<keyword evidence="1" id="KW-0812">Transmembrane</keyword>
<gene>
    <name evidence="2" type="ORF">EOD73_01700</name>
</gene>
<name>A0A3S2UHD4_9BURK</name>
<dbReference type="OrthoDB" id="8563639at2"/>
<comment type="caution">
    <text evidence="2">The sequence shown here is derived from an EMBL/GenBank/DDBJ whole genome shotgun (WGS) entry which is preliminary data.</text>
</comment>
<organism evidence="2 3">
    <name type="scientific">Inhella crocodyli</name>
    <dbReference type="NCBI Taxonomy" id="2499851"/>
    <lineage>
        <taxon>Bacteria</taxon>
        <taxon>Pseudomonadati</taxon>
        <taxon>Pseudomonadota</taxon>
        <taxon>Betaproteobacteria</taxon>
        <taxon>Burkholderiales</taxon>
        <taxon>Sphaerotilaceae</taxon>
        <taxon>Inhella</taxon>
    </lineage>
</organism>
<protein>
    <submittedName>
        <fullName evidence="2">Uncharacterized protein</fullName>
    </submittedName>
</protein>
<evidence type="ECO:0000313" key="3">
    <source>
        <dbReference type="Proteomes" id="UP000288587"/>
    </source>
</evidence>
<reference evidence="2 3" key="1">
    <citation type="submission" date="2019-01" db="EMBL/GenBank/DDBJ databases">
        <authorList>
            <person name="Chen W.-M."/>
        </authorList>
    </citation>
    <scope>NUCLEOTIDE SEQUENCE [LARGE SCALE GENOMIC DNA]</scope>
    <source>
        <strain evidence="2 3">CCP-18</strain>
    </source>
</reference>
<accession>A0A3S2UHD4</accession>
<dbReference type="AlphaFoldDB" id="A0A3S2UHD4"/>